<evidence type="ECO:0000313" key="1">
    <source>
        <dbReference type="EMBL" id="AGZ54254.1"/>
    </source>
</evidence>
<accession>U5WYP2</accession>
<organism evidence="1 2">
    <name type="scientific">Mycobacterium kansasii ATCC 12478</name>
    <dbReference type="NCBI Taxonomy" id="557599"/>
    <lineage>
        <taxon>Bacteria</taxon>
        <taxon>Bacillati</taxon>
        <taxon>Actinomycetota</taxon>
        <taxon>Actinomycetes</taxon>
        <taxon>Mycobacteriales</taxon>
        <taxon>Mycobacteriaceae</taxon>
        <taxon>Mycobacterium</taxon>
    </lineage>
</organism>
<protein>
    <submittedName>
        <fullName evidence="1">Uncharacterized protein</fullName>
    </submittedName>
</protein>
<dbReference type="HOGENOM" id="CLU_2955627_0_0_11"/>
<dbReference type="Proteomes" id="UP000017786">
    <property type="component" value="Chromosome"/>
</dbReference>
<proteinExistence type="predicted"/>
<dbReference type="KEGG" id="mkn:MKAN_14905"/>
<sequence length="59" mass="5873">MNREVYTAPLSVRVAAGDGVDKAGYHVCAADTAVGGAVQQVSGMVVEPVEDLGVGAVGQ</sequence>
<evidence type="ECO:0000313" key="2">
    <source>
        <dbReference type="Proteomes" id="UP000017786"/>
    </source>
</evidence>
<dbReference type="EMBL" id="CP006835">
    <property type="protein sequence ID" value="AGZ54254.1"/>
    <property type="molecule type" value="Genomic_DNA"/>
</dbReference>
<reference evidence="1 2" key="1">
    <citation type="submission" date="2013-10" db="EMBL/GenBank/DDBJ databases">
        <title>Genome sequence of Mycobacterium kansasii.</title>
        <authorList>
            <consortium name="McGill University Mycobacterium genome consortium"/>
            <person name="Veyrier F.J."/>
            <person name="Behr M.A."/>
        </authorList>
    </citation>
    <scope>NUCLEOTIDE SEQUENCE [LARGE SCALE GENOMIC DNA]</scope>
    <source>
        <strain evidence="1 2">ATCC 12478</strain>
    </source>
</reference>
<gene>
    <name evidence="1" type="ORF">MKAN_14905</name>
</gene>
<dbReference type="AlphaFoldDB" id="U5WYP2"/>
<name>U5WYP2_MYCKA</name>